<sequence length="108" mass="12469">MLYQDQVCSALGRQGSQDPFPDECLQRAVFVKLEVLKSPYLFLLFFRFWHVAFFLGDTNSIISGILLSVYLQIRCSCKLANLKGCLCRLPSWDGLTGIFTWIFIYLFL</sequence>
<keyword evidence="1" id="KW-1133">Transmembrane helix</keyword>
<accession>A0AAW2C6U5</accession>
<organism evidence="2 3">
    <name type="scientific">Lithocarpus litseifolius</name>
    <dbReference type="NCBI Taxonomy" id="425828"/>
    <lineage>
        <taxon>Eukaryota</taxon>
        <taxon>Viridiplantae</taxon>
        <taxon>Streptophyta</taxon>
        <taxon>Embryophyta</taxon>
        <taxon>Tracheophyta</taxon>
        <taxon>Spermatophyta</taxon>
        <taxon>Magnoliopsida</taxon>
        <taxon>eudicotyledons</taxon>
        <taxon>Gunneridae</taxon>
        <taxon>Pentapetalae</taxon>
        <taxon>rosids</taxon>
        <taxon>fabids</taxon>
        <taxon>Fagales</taxon>
        <taxon>Fagaceae</taxon>
        <taxon>Lithocarpus</taxon>
    </lineage>
</organism>
<reference evidence="2 3" key="1">
    <citation type="submission" date="2024-01" db="EMBL/GenBank/DDBJ databases">
        <title>A telomere-to-telomere, gap-free genome of sweet tea (Lithocarpus litseifolius).</title>
        <authorList>
            <person name="Zhou J."/>
        </authorList>
    </citation>
    <scope>NUCLEOTIDE SEQUENCE [LARGE SCALE GENOMIC DNA]</scope>
    <source>
        <strain evidence="2">Zhou-2022a</strain>
        <tissue evidence="2">Leaf</tissue>
    </source>
</reference>
<evidence type="ECO:0000313" key="3">
    <source>
        <dbReference type="Proteomes" id="UP001459277"/>
    </source>
</evidence>
<protein>
    <submittedName>
        <fullName evidence="2">Uncharacterized protein</fullName>
    </submittedName>
</protein>
<comment type="caution">
    <text evidence="2">The sequence shown here is derived from an EMBL/GenBank/DDBJ whole genome shotgun (WGS) entry which is preliminary data.</text>
</comment>
<dbReference type="EMBL" id="JAZDWU010000008">
    <property type="protein sequence ID" value="KAK9993683.1"/>
    <property type="molecule type" value="Genomic_DNA"/>
</dbReference>
<dbReference type="AlphaFoldDB" id="A0AAW2C6U5"/>
<keyword evidence="1" id="KW-0812">Transmembrane</keyword>
<evidence type="ECO:0000256" key="1">
    <source>
        <dbReference type="SAM" id="Phobius"/>
    </source>
</evidence>
<name>A0AAW2C6U5_9ROSI</name>
<keyword evidence="3" id="KW-1185">Reference proteome</keyword>
<evidence type="ECO:0000313" key="2">
    <source>
        <dbReference type="EMBL" id="KAK9993683.1"/>
    </source>
</evidence>
<keyword evidence="1" id="KW-0472">Membrane</keyword>
<dbReference type="Proteomes" id="UP001459277">
    <property type="component" value="Unassembled WGS sequence"/>
</dbReference>
<gene>
    <name evidence="2" type="ORF">SO802_023386</name>
</gene>
<proteinExistence type="predicted"/>
<feature type="transmembrane region" description="Helical" evidence="1">
    <location>
        <begin position="85"/>
        <end position="107"/>
    </location>
</feature>
<feature type="transmembrane region" description="Helical" evidence="1">
    <location>
        <begin position="48"/>
        <end position="73"/>
    </location>
</feature>